<organism evidence="3 4">
    <name type="scientific">Flavobacterium frigoritolerans</name>
    <dbReference type="NCBI Taxonomy" id="2987686"/>
    <lineage>
        <taxon>Bacteria</taxon>
        <taxon>Pseudomonadati</taxon>
        <taxon>Bacteroidota</taxon>
        <taxon>Flavobacteriia</taxon>
        <taxon>Flavobacteriales</taxon>
        <taxon>Flavobacteriaceae</taxon>
        <taxon>Flavobacterium</taxon>
    </lineage>
</organism>
<sequence>MENVLVTPQTETKPEVIIDDLFSMIPGIENATQVQVVMSNDLSAKKFNKDWVAPNKPCLIKGAVKHWPAIQHFKSEEYWLKACDDFKITIYPHMNHASWDRHKFNSEEVTFHKAIKRLFNNEDPILSMPAEKITDDNRFSKLINEMPGFTFHNSSIKPRLYEQKRFFLYRRASTAWHHHITDETLMCQVSGAKKVALLSPDIPNAREIVEFFRNDSYLDGKVLDSSIDLKPVIAYVEEGDALYIPPYWLHAVMPDDDVVGFTYAHCWKTPIHKFGNFSNYYVGQFYKGGLQPFRKISFVMPFLAVFSGLSYGFKKMIGRI</sequence>
<protein>
    <submittedName>
        <fullName evidence="3">Cupin-like domain-containing protein</fullName>
    </submittedName>
</protein>
<proteinExistence type="predicted"/>
<name>A0A9X3CAF5_9FLAO</name>
<keyword evidence="1" id="KW-1133">Transmembrane helix</keyword>
<dbReference type="Proteomes" id="UP001151133">
    <property type="component" value="Unassembled WGS sequence"/>
</dbReference>
<dbReference type="InterPro" id="IPR003347">
    <property type="entry name" value="JmjC_dom"/>
</dbReference>
<dbReference type="SUPFAM" id="SSF51197">
    <property type="entry name" value="Clavaminate synthase-like"/>
    <property type="match status" value="1"/>
</dbReference>
<gene>
    <name evidence="3" type="ORF">OIU80_20095</name>
</gene>
<evidence type="ECO:0000313" key="3">
    <source>
        <dbReference type="EMBL" id="MCV9934590.1"/>
    </source>
</evidence>
<dbReference type="InterPro" id="IPR041667">
    <property type="entry name" value="Cupin_8"/>
</dbReference>
<dbReference type="PROSITE" id="PS51184">
    <property type="entry name" value="JMJC"/>
    <property type="match status" value="1"/>
</dbReference>
<dbReference type="Gene3D" id="2.60.120.650">
    <property type="entry name" value="Cupin"/>
    <property type="match status" value="1"/>
</dbReference>
<feature type="domain" description="JmjC" evidence="2">
    <location>
        <begin position="117"/>
        <end position="294"/>
    </location>
</feature>
<dbReference type="PANTHER" id="PTHR12461:SF105">
    <property type="entry name" value="HYPOXIA-INDUCIBLE FACTOR 1-ALPHA INHIBITOR"/>
    <property type="match status" value="1"/>
</dbReference>
<keyword evidence="1" id="KW-0472">Membrane</keyword>
<keyword evidence="4" id="KW-1185">Reference proteome</keyword>
<dbReference type="AlphaFoldDB" id="A0A9X3CAF5"/>
<dbReference type="Pfam" id="PF13621">
    <property type="entry name" value="Cupin_8"/>
    <property type="match status" value="1"/>
</dbReference>
<keyword evidence="1" id="KW-0812">Transmembrane</keyword>
<dbReference type="EMBL" id="JAOZEV010000029">
    <property type="protein sequence ID" value="MCV9934590.1"/>
    <property type="molecule type" value="Genomic_DNA"/>
</dbReference>
<comment type="caution">
    <text evidence="3">The sequence shown here is derived from an EMBL/GenBank/DDBJ whole genome shotgun (WGS) entry which is preliminary data.</text>
</comment>
<reference evidence="3" key="1">
    <citation type="submission" date="2022-10" db="EMBL/GenBank/DDBJ databases">
        <title>Two novel species of Flavobacterium.</title>
        <authorList>
            <person name="Liu Q."/>
            <person name="Xin Y.-H."/>
        </authorList>
    </citation>
    <scope>NUCLEOTIDE SEQUENCE</scope>
    <source>
        <strain evidence="3">LS1R47</strain>
    </source>
</reference>
<dbReference type="PANTHER" id="PTHR12461">
    <property type="entry name" value="HYPOXIA-INDUCIBLE FACTOR 1 ALPHA INHIBITOR-RELATED"/>
    <property type="match status" value="1"/>
</dbReference>
<evidence type="ECO:0000256" key="1">
    <source>
        <dbReference type="SAM" id="Phobius"/>
    </source>
</evidence>
<evidence type="ECO:0000313" key="4">
    <source>
        <dbReference type="Proteomes" id="UP001151133"/>
    </source>
</evidence>
<dbReference type="RefSeq" id="WP_264288757.1">
    <property type="nucleotide sequence ID" value="NZ_JAOZEV010000029.1"/>
</dbReference>
<accession>A0A9X3CAF5</accession>
<feature type="transmembrane region" description="Helical" evidence="1">
    <location>
        <begin position="296"/>
        <end position="313"/>
    </location>
</feature>
<evidence type="ECO:0000259" key="2">
    <source>
        <dbReference type="PROSITE" id="PS51184"/>
    </source>
</evidence>